<evidence type="ECO:0000256" key="4">
    <source>
        <dbReference type="PROSITE-ProRule" id="PRU00433"/>
    </source>
</evidence>
<dbReference type="PROSITE" id="PS51007">
    <property type="entry name" value="CYTC"/>
    <property type="match status" value="1"/>
</dbReference>
<evidence type="ECO:0000256" key="3">
    <source>
        <dbReference type="ARBA" id="ARBA00023004"/>
    </source>
</evidence>
<dbReference type="GO" id="GO:0009055">
    <property type="term" value="F:electron transfer activity"/>
    <property type="evidence" value="ECO:0007669"/>
    <property type="project" value="InterPro"/>
</dbReference>
<dbReference type="InterPro" id="IPR009056">
    <property type="entry name" value="Cyt_c-like_dom"/>
</dbReference>
<sequence precursor="true">MIAHLACLLLANLLLANDRPPEAKPVQPGVQLELVAEHPDLATPTGIDVDDQGRVWLIATHTHFRPDDYEGPEHDEILVFSDADGDGKAETRQVFYVATDATMDLELGEDGWVYLAERDRIMRIKDSDGDGKADVEEDLAVLETKGDYPHNGLEGIAWHPDGDLLFGLGDNHAEDWTLTGIDGKTDQGSGEGGVFRCSPEGKDLRRVAWGFWNPFGVCARADGKIFVSDNDPSERPPCRLLHVVEGADFGYKRDYGPEAHHPFVCWNGEVRGTLPMIHPSGEAPCGLLPLGNGLLVPSWGDHRVDFFRLEPRGASYSAERVELVKGGRYFRPSCIAADPRDHGNKRVYYLTDWVDGRYQSHGYGRLWKLTIDLDQADWLGPLELAPPTKEAQLAAELRKGTPKRDRDALMALSRNDDPFIAQAALLALSKEAPSWSRDEVAKWKAEDRLGALLALRLAEARPNKIAAEDWMRAFLADEDAAIRFEALHWIADRERKEFLPDVERTLARSDLSYREFEAAMATWNTLNGKPEAGLRDPELLLARVKDAGSSPRLRAFALRLLPTKGKSLPKGVTIDLLRELLEVKDESLSLEAIRTLVANPAGSRELLAELATDSELDPNLRAEAILGLDGSSTKSLDLLLRLAEDESPPVREEALRGLRSRELTGKQRDRLESIATTFPNSADLARAALDPKALSEHRPELTDTHGWGERLGALSSPVDIASGSRIFHNARLALCINCHRHGGRGNVVGPDLSTLGRRDDRDWLLQSILEPSREMAPEYKPRTIVLTDGQAFTGIQLQSYTKEAIRDANGKKRTFNRDDIETIVESGVSFMPTGLVHSLTDRELRDLIHFLEGREPLQ</sequence>
<dbReference type="Pfam" id="PF23500">
    <property type="entry name" value="DUF7133"/>
    <property type="match status" value="1"/>
</dbReference>
<proteinExistence type="predicted"/>
<evidence type="ECO:0000256" key="5">
    <source>
        <dbReference type="SAM" id="SignalP"/>
    </source>
</evidence>
<evidence type="ECO:0000259" key="6">
    <source>
        <dbReference type="PROSITE" id="PS51007"/>
    </source>
</evidence>
<name>A0A518AXV0_9BACT</name>
<keyword evidence="3 4" id="KW-0408">Iron</keyword>
<dbReference type="EMBL" id="CP036279">
    <property type="protein sequence ID" value="QDU59534.1"/>
    <property type="molecule type" value="Genomic_DNA"/>
</dbReference>
<evidence type="ECO:0000313" key="8">
    <source>
        <dbReference type="Proteomes" id="UP000317093"/>
    </source>
</evidence>
<dbReference type="InterPro" id="IPR055557">
    <property type="entry name" value="DUF7133"/>
</dbReference>
<protein>
    <submittedName>
        <fullName evidence="7">Cytochrome c</fullName>
    </submittedName>
</protein>
<organism evidence="7 8">
    <name type="scientific">Kolteria novifilia</name>
    <dbReference type="NCBI Taxonomy" id="2527975"/>
    <lineage>
        <taxon>Bacteria</taxon>
        <taxon>Pseudomonadati</taxon>
        <taxon>Planctomycetota</taxon>
        <taxon>Planctomycetia</taxon>
        <taxon>Kolteriales</taxon>
        <taxon>Kolteriaceae</taxon>
        <taxon>Kolteria</taxon>
    </lineage>
</organism>
<dbReference type="NCBIfam" id="TIGR02604">
    <property type="entry name" value="Piru_Ver_Nterm"/>
    <property type="match status" value="1"/>
</dbReference>
<dbReference type="SUPFAM" id="SSF50952">
    <property type="entry name" value="Soluble quinoprotein glucose dehydrogenase"/>
    <property type="match status" value="1"/>
</dbReference>
<dbReference type="SUPFAM" id="SSF48371">
    <property type="entry name" value="ARM repeat"/>
    <property type="match status" value="1"/>
</dbReference>
<dbReference type="GO" id="GO:0046872">
    <property type="term" value="F:metal ion binding"/>
    <property type="evidence" value="ECO:0007669"/>
    <property type="project" value="UniProtKB-KW"/>
</dbReference>
<keyword evidence="1 4" id="KW-0349">Heme</keyword>
<dbReference type="PANTHER" id="PTHR33546:SF1">
    <property type="entry name" value="LARGE, MULTIFUNCTIONAL SECRETED PROTEIN"/>
    <property type="match status" value="1"/>
</dbReference>
<dbReference type="InterPro" id="IPR016024">
    <property type="entry name" value="ARM-type_fold"/>
</dbReference>
<evidence type="ECO:0000256" key="1">
    <source>
        <dbReference type="ARBA" id="ARBA00022617"/>
    </source>
</evidence>
<dbReference type="NCBIfam" id="TIGR02603">
    <property type="entry name" value="CxxCH_TIGR02603"/>
    <property type="match status" value="1"/>
</dbReference>
<dbReference type="InterPro" id="IPR011041">
    <property type="entry name" value="Quinoprot_gluc/sorb_DH_b-prop"/>
</dbReference>
<accession>A0A518AXV0</accession>
<evidence type="ECO:0000313" key="7">
    <source>
        <dbReference type="EMBL" id="QDU59534.1"/>
    </source>
</evidence>
<evidence type="ECO:0000256" key="2">
    <source>
        <dbReference type="ARBA" id="ARBA00022723"/>
    </source>
</evidence>
<dbReference type="InterPro" id="IPR036909">
    <property type="entry name" value="Cyt_c-like_dom_sf"/>
</dbReference>
<dbReference type="SUPFAM" id="SSF46626">
    <property type="entry name" value="Cytochrome c"/>
    <property type="match status" value="1"/>
</dbReference>
<dbReference type="GO" id="GO:0020037">
    <property type="term" value="F:heme binding"/>
    <property type="evidence" value="ECO:0007669"/>
    <property type="project" value="InterPro"/>
</dbReference>
<dbReference type="InterPro" id="IPR013428">
    <property type="entry name" value="Membrane-bound_put_N"/>
</dbReference>
<dbReference type="InterPro" id="IPR013427">
    <property type="entry name" value="Haem-bd_dom_put"/>
</dbReference>
<dbReference type="Proteomes" id="UP000317093">
    <property type="component" value="Chromosome"/>
</dbReference>
<feature type="signal peptide" evidence="5">
    <location>
        <begin position="1"/>
        <end position="16"/>
    </location>
</feature>
<gene>
    <name evidence="7" type="ORF">Pan216_03630</name>
</gene>
<feature type="domain" description="Cytochrome c" evidence="6">
    <location>
        <begin position="718"/>
        <end position="855"/>
    </location>
</feature>
<dbReference type="KEGG" id="knv:Pan216_03630"/>
<reference evidence="7 8" key="1">
    <citation type="submission" date="2019-02" db="EMBL/GenBank/DDBJ databases">
        <title>Deep-cultivation of Planctomycetes and their phenomic and genomic characterization uncovers novel biology.</title>
        <authorList>
            <person name="Wiegand S."/>
            <person name="Jogler M."/>
            <person name="Boedeker C."/>
            <person name="Pinto D."/>
            <person name="Vollmers J."/>
            <person name="Rivas-Marin E."/>
            <person name="Kohn T."/>
            <person name="Peeters S.H."/>
            <person name="Heuer A."/>
            <person name="Rast P."/>
            <person name="Oberbeckmann S."/>
            <person name="Bunk B."/>
            <person name="Jeske O."/>
            <person name="Meyerdierks A."/>
            <person name="Storesund J.E."/>
            <person name="Kallscheuer N."/>
            <person name="Luecker S."/>
            <person name="Lage O.M."/>
            <person name="Pohl T."/>
            <person name="Merkel B.J."/>
            <person name="Hornburger P."/>
            <person name="Mueller R.-W."/>
            <person name="Bruemmer F."/>
            <person name="Labrenz M."/>
            <person name="Spormann A.M."/>
            <person name="Op den Camp H."/>
            <person name="Overmann J."/>
            <person name="Amann R."/>
            <person name="Jetten M.S.M."/>
            <person name="Mascher T."/>
            <person name="Medema M.H."/>
            <person name="Devos D.P."/>
            <person name="Kaster A.-K."/>
            <person name="Ovreas L."/>
            <person name="Rohde M."/>
            <person name="Galperin M.Y."/>
            <person name="Jogler C."/>
        </authorList>
    </citation>
    <scope>NUCLEOTIDE SEQUENCE [LARGE SCALE GENOMIC DNA]</scope>
    <source>
        <strain evidence="7 8">Pan216</strain>
    </source>
</reference>
<dbReference type="InterPro" id="IPR011042">
    <property type="entry name" value="6-blade_b-propeller_TolB-like"/>
</dbReference>
<dbReference type="AlphaFoldDB" id="A0A518AXV0"/>
<keyword evidence="2 4" id="KW-0479">Metal-binding</keyword>
<keyword evidence="5" id="KW-0732">Signal</keyword>
<feature type="chain" id="PRO_5021926275" evidence="5">
    <location>
        <begin position="17"/>
        <end position="858"/>
    </location>
</feature>
<dbReference type="InterPro" id="IPR011989">
    <property type="entry name" value="ARM-like"/>
</dbReference>
<dbReference type="PANTHER" id="PTHR33546">
    <property type="entry name" value="LARGE, MULTIFUNCTIONAL SECRETED PROTEIN-RELATED"/>
    <property type="match status" value="1"/>
</dbReference>
<dbReference type="Gene3D" id="2.120.10.30">
    <property type="entry name" value="TolB, C-terminal domain"/>
    <property type="match status" value="1"/>
</dbReference>
<dbReference type="Gene3D" id="1.10.760.10">
    <property type="entry name" value="Cytochrome c-like domain"/>
    <property type="match status" value="1"/>
</dbReference>
<keyword evidence="8" id="KW-1185">Reference proteome</keyword>
<dbReference type="Gene3D" id="1.25.10.10">
    <property type="entry name" value="Leucine-rich Repeat Variant"/>
    <property type="match status" value="1"/>
</dbReference>